<name>A0A1V0N3H3_9ARCH</name>
<dbReference type="Pfam" id="PF00370">
    <property type="entry name" value="FGGY_N"/>
    <property type="match status" value="1"/>
</dbReference>
<dbReference type="GeneID" id="31676312"/>
<dbReference type="EMBL" id="CP015363">
    <property type="protein sequence ID" value="ARD84710.1"/>
    <property type="molecule type" value="Genomic_DNA"/>
</dbReference>
<protein>
    <recommendedName>
        <fullName evidence="7">ATP:glycerol 3-phosphotransferase</fullName>
    </recommendedName>
</protein>
<evidence type="ECO:0000256" key="5">
    <source>
        <dbReference type="ARBA" id="ARBA00022798"/>
    </source>
</evidence>
<feature type="domain" description="Carbohydrate kinase FGGY C-terminal" evidence="9">
    <location>
        <begin position="258"/>
        <end position="442"/>
    </location>
</feature>
<gene>
    <name evidence="10" type="ORF">FAD_0810</name>
</gene>
<evidence type="ECO:0000259" key="8">
    <source>
        <dbReference type="Pfam" id="PF00370"/>
    </source>
</evidence>
<keyword evidence="3" id="KW-0547">Nucleotide-binding</keyword>
<proteinExistence type="inferred from homology"/>
<dbReference type="PANTHER" id="PTHR10196:SF69">
    <property type="entry name" value="GLYCEROL KINASE"/>
    <property type="match status" value="1"/>
</dbReference>
<keyword evidence="2" id="KW-0808">Transferase</keyword>
<evidence type="ECO:0000256" key="6">
    <source>
        <dbReference type="ARBA" id="ARBA00022840"/>
    </source>
</evidence>
<dbReference type="GO" id="GO:0004370">
    <property type="term" value="F:glycerol kinase activity"/>
    <property type="evidence" value="ECO:0007669"/>
    <property type="project" value="TreeGrafter"/>
</dbReference>
<evidence type="ECO:0000256" key="3">
    <source>
        <dbReference type="ARBA" id="ARBA00022741"/>
    </source>
</evidence>
<evidence type="ECO:0000256" key="7">
    <source>
        <dbReference type="ARBA" id="ARBA00043149"/>
    </source>
</evidence>
<dbReference type="PROSITE" id="PS00933">
    <property type="entry name" value="FGGY_KINASES_1"/>
    <property type="match status" value="1"/>
</dbReference>
<dbReference type="NCBIfam" id="NF000756">
    <property type="entry name" value="PRK00047.1"/>
    <property type="match status" value="1"/>
</dbReference>
<dbReference type="Pfam" id="PF02782">
    <property type="entry name" value="FGGY_C"/>
    <property type="match status" value="1"/>
</dbReference>
<keyword evidence="11" id="KW-1185">Reference proteome</keyword>
<dbReference type="STRING" id="74969.FAD_0810"/>
<dbReference type="InterPro" id="IPR043129">
    <property type="entry name" value="ATPase_NBD"/>
</dbReference>
<dbReference type="Proteomes" id="UP000192050">
    <property type="component" value="Chromosome"/>
</dbReference>
<dbReference type="GO" id="GO:0005829">
    <property type="term" value="C:cytosol"/>
    <property type="evidence" value="ECO:0007669"/>
    <property type="project" value="TreeGrafter"/>
</dbReference>
<feature type="domain" description="Carbohydrate kinase FGGY N-terminal" evidence="8">
    <location>
        <begin position="5"/>
        <end position="248"/>
    </location>
</feature>
<accession>A0A1V0N3H3</accession>
<dbReference type="OrthoDB" id="26592at2157"/>
<dbReference type="GO" id="GO:0006071">
    <property type="term" value="P:glycerol metabolic process"/>
    <property type="evidence" value="ECO:0007669"/>
    <property type="project" value="UniProtKB-KW"/>
</dbReference>
<evidence type="ECO:0000313" key="10">
    <source>
        <dbReference type="EMBL" id="ARD84710.1"/>
    </source>
</evidence>
<dbReference type="AlphaFoldDB" id="A0A1V0N3H3"/>
<keyword evidence="6" id="KW-0067">ATP-binding</keyword>
<dbReference type="FunFam" id="3.30.420.40:FF:000008">
    <property type="entry name" value="Glycerol kinase"/>
    <property type="match status" value="1"/>
</dbReference>
<dbReference type="Gene3D" id="3.30.420.40">
    <property type="match status" value="2"/>
</dbReference>
<dbReference type="CDD" id="cd07769">
    <property type="entry name" value="ASKHA_NBD_FGGY_GK"/>
    <property type="match status" value="1"/>
</dbReference>
<evidence type="ECO:0000313" key="11">
    <source>
        <dbReference type="Proteomes" id="UP000192050"/>
    </source>
</evidence>
<reference evidence="10 11" key="1">
    <citation type="submission" date="2011-10" db="EMBL/GenBank/DDBJ databases">
        <title>Metabolic and evolutionary patterns in the extreme acidophile Ferroplasma acidiphilum.</title>
        <authorList>
            <person name="Golyshina O.V."/>
            <person name="Kozyavkin S.A."/>
            <person name="Tatusov R.L."/>
            <person name="Slesarev A.I."/>
            <person name="Golyshin P.N."/>
        </authorList>
    </citation>
    <scope>NUCLEOTIDE SEQUENCE [LARGE SCALE GENOMIC DNA]</scope>
    <source>
        <strain evidence="11">Y</strain>
    </source>
</reference>
<dbReference type="PIRSF" id="PIRSF000538">
    <property type="entry name" value="GlpK"/>
    <property type="match status" value="1"/>
</dbReference>
<evidence type="ECO:0000259" key="9">
    <source>
        <dbReference type="Pfam" id="PF02782"/>
    </source>
</evidence>
<keyword evidence="4 10" id="KW-0418">Kinase</keyword>
<organism evidence="10 11">
    <name type="scientific">Ferroplasma acidiphilum</name>
    <dbReference type="NCBI Taxonomy" id="74969"/>
    <lineage>
        <taxon>Archaea</taxon>
        <taxon>Methanobacteriati</taxon>
        <taxon>Thermoplasmatota</taxon>
        <taxon>Thermoplasmata</taxon>
        <taxon>Thermoplasmatales</taxon>
        <taxon>Ferroplasmaceae</taxon>
        <taxon>Ferroplasma</taxon>
    </lineage>
</organism>
<evidence type="ECO:0000256" key="4">
    <source>
        <dbReference type="ARBA" id="ARBA00022777"/>
    </source>
</evidence>
<dbReference type="InterPro" id="IPR018483">
    <property type="entry name" value="Carb_kinase_FGGY_CS"/>
</dbReference>
<sequence>MAGEYILSIDAGTTNCKAVIFDRSGEITGKSSIRMVSYYPREGWVEQNPYFIISAVKKVISQAIKIAGIDPGDIESAGITNQRETTVIWNRKTGVPIYNAIVWQDRRTENVMRKMENYITVIEEKTGLRPDPYFSAGKIQWILDNVEGAREKASKGELAFGTVDSWLLFNMAGSGPHSTDYTNASRTMLYNIRKLEWDNEMLELFNIPDSLLPEVEPSLNDFGSISISPGKEIPVYAIIGDQQSALFGHAAISKGMAKNTYGTGSFMLANTGNNIPATGSLIGTIAYGLEYKKVSYAVEGSIFSAGSSIDWMKNILNVKSYDKLEEMALKAHSSNAYLVPAFTGLGSPYWDPTARGTIVGLTHSTGRNEMARMAYESVAYQTEDVLQEVKKVTPVKELKVDGGLTRSQFLMQLQSNLSGLNIIKTNTTEITATGSAYIAGLASGFWKLDQLGAMSSTERKFSPDNSSGGAHSGYFGWKQAVAISFGWEN</sequence>
<dbReference type="InterPro" id="IPR018484">
    <property type="entry name" value="FGGY_N"/>
</dbReference>
<dbReference type="KEGG" id="fai:FAD_0810"/>
<dbReference type="InterPro" id="IPR018485">
    <property type="entry name" value="FGGY_C"/>
</dbReference>
<dbReference type="RefSeq" id="WP_081142002.1">
    <property type="nucleotide sequence ID" value="NZ_CP015363.1"/>
</dbReference>
<dbReference type="PANTHER" id="PTHR10196">
    <property type="entry name" value="SUGAR KINASE"/>
    <property type="match status" value="1"/>
</dbReference>
<dbReference type="InterPro" id="IPR000577">
    <property type="entry name" value="Carb_kinase_FGGY"/>
</dbReference>
<comment type="similarity">
    <text evidence="1">Belongs to the FGGY kinase family.</text>
</comment>
<keyword evidence="5" id="KW-0319">Glycerol metabolism</keyword>
<evidence type="ECO:0000256" key="1">
    <source>
        <dbReference type="ARBA" id="ARBA00009156"/>
    </source>
</evidence>
<dbReference type="SUPFAM" id="SSF53067">
    <property type="entry name" value="Actin-like ATPase domain"/>
    <property type="match status" value="2"/>
</dbReference>
<evidence type="ECO:0000256" key="2">
    <source>
        <dbReference type="ARBA" id="ARBA00022679"/>
    </source>
</evidence>
<dbReference type="GO" id="GO:0005524">
    <property type="term" value="F:ATP binding"/>
    <property type="evidence" value="ECO:0007669"/>
    <property type="project" value="UniProtKB-KW"/>
</dbReference>